<dbReference type="InterPro" id="IPR029045">
    <property type="entry name" value="ClpP/crotonase-like_dom_sf"/>
</dbReference>
<accession>A0A8H3X424</accession>
<evidence type="ECO:0000256" key="2">
    <source>
        <dbReference type="ARBA" id="ARBA00004173"/>
    </source>
</evidence>
<dbReference type="EC" id="3.1.2.4" evidence="3"/>
<evidence type="ECO:0000256" key="1">
    <source>
        <dbReference type="ARBA" id="ARBA00001709"/>
    </source>
</evidence>
<name>A0A8H3X424_GIGMA</name>
<dbReference type="PANTHER" id="PTHR43176">
    <property type="entry name" value="3-HYDROXYISOBUTYRYL-COA HYDROLASE-RELATED"/>
    <property type="match status" value="1"/>
</dbReference>
<dbReference type="OrthoDB" id="1737613at2759"/>
<evidence type="ECO:0000256" key="3">
    <source>
        <dbReference type="ARBA" id="ARBA00011915"/>
    </source>
</evidence>
<dbReference type="Proteomes" id="UP000439903">
    <property type="component" value="Unassembled WGS sequence"/>
</dbReference>
<keyword evidence="9" id="KW-1185">Reference proteome</keyword>
<proteinExistence type="predicted"/>
<gene>
    <name evidence="8" type="ORF">F8M41_008033</name>
</gene>
<reference evidence="8 9" key="1">
    <citation type="journal article" date="2019" name="Environ. Microbiol.">
        <title>At the nexus of three kingdoms: the genome of the mycorrhizal fungus Gigaspora margarita provides insights into plant, endobacterial and fungal interactions.</title>
        <authorList>
            <person name="Venice F."/>
            <person name="Ghignone S."/>
            <person name="Salvioli di Fossalunga A."/>
            <person name="Amselem J."/>
            <person name="Novero M."/>
            <person name="Xianan X."/>
            <person name="Sedzielewska Toro K."/>
            <person name="Morin E."/>
            <person name="Lipzen A."/>
            <person name="Grigoriev I.V."/>
            <person name="Henrissat B."/>
            <person name="Martin F.M."/>
            <person name="Bonfante P."/>
        </authorList>
    </citation>
    <scope>NUCLEOTIDE SEQUENCE [LARGE SCALE GENOMIC DNA]</scope>
    <source>
        <strain evidence="8 9">BEG34</strain>
    </source>
</reference>
<evidence type="ECO:0000313" key="8">
    <source>
        <dbReference type="EMBL" id="KAF0411990.1"/>
    </source>
</evidence>
<evidence type="ECO:0000256" key="6">
    <source>
        <dbReference type="ARBA" id="ARBA00031181"/>
    </source>
</evidence>
<dbReference type="GO" id="GO:0003860">
    <property type="term" value="F:3-hydroxyisobutyryl-CoA hydrolase activity"/>
    <property type="evidence" value="ECO:0007669"/>
    <property type="project" value="UniProtKB-EC"/>
</dbReference>
<evidence type="ECO:0000259" key="7">
    <source>
        <dbReference type="Pfam" id="PF16113"/>
    </source>
</evidence>
<dbReference type="PANTHER" id="PTHR43176:SF3">
    <property type="entry name" value="3-HYDROXYISOBUTYRYL-COA HYDROLASE, MITOCHONDRIAL"/>
    <property type="match status" value="1"/>
</dbReference>
<feature type="domain" description="Enoyl-CoA hydratase/isomerase" evidence="7">
    <location>
        <begin position="40"/>
        <end position="363"/>
    </location>
</feature>
<evidence type="ECO:0000313" key="9">
    <source>
        <dbReference type="Proteomes" id="UP000439903"/>
    </source>
</evidence>
<dbReference type="InterPro" id="IPR032259">
    <property type="entry name" value="HIBYL-CoA-H"/>
</dbReference>
<dbReference type="EMBL" id="WTPW01001829">
    <property type="protein sequence ID" value="KAF0411990.1"/>
    <property type="molecule type" value="Genomic_DNA"/>
</dbReference>
<dbReference type="AlphaFoldDB" id="A0A8H3X424"/>
<comment type="subcellular location">
    <subcellularLocation>
        <location evidence="2">Mitochondrion</location>
    </subcellularLocation>
</comment>
<organism evidence="8 9">
    <name type="scientific">Gigaspora margarita</name>
    <dbReference type="NCBI Taxonomy" id="4874"/>
    <lineage>
        <taxon>Eukaryota</taxon>
        <taxon>Fungi</taxon>
        <taxon>Fungi incertae sedis</taxon>
        <taxon>Mucoromycota</taxon>
        <taxon>Glomeromycotina</taxon>
        <taxon>Glomeromycetes</taxon>
        <taxon>Diversisporales</taxon>
        <taxon>Gigasporaceae</taxon>
        <taxon>Gigaspora</taxon>
    </lineage>
</organism>
<evidence type="ECO:0000256" key="4">
    <source>
        <dbReference type="ARBA" id="ARBA00022801"/>
    </source>
</evidence>
<dbReference type="GO" id="GO:0006574">
    <property type="term" value="P:L-valine catabolic process"/>
    <property type="evidence" value="ECO:0007669"/>
    <property type="project" value="TreeGrafter"/>
</dbReference>
<dbReference type="PROSITE" id="PS00166">
    <property type="entry name" value="ENOYL_COA_HYDRATASE"/>
    <property type="match status" value="1"/>
</dbReference>
<dbReference type="CDD" id="cd06558">
    <property type="entry name" value="crotonase-like"/>
    <property type="match status" value="1"/>
</dbReference>
<sequence>MYRKTFRVIRNCGFKKRMSTSTNMDPPQADVIHKRVFGNRIFILNRPAAYNALDLSMIRNMTPQLQAWNESDLCKVIILKATGNKAFCAGGDVKRVINDMEQGEEQHAIKFFEEEYQLNHLIATLDKPFVSFLDGITMGGGVGLSIHAPFRVATENTVFAMPEAKIGFFPDVGGSFFLPRFDGEVGTYLALTGASLKGLDVFLSGIATHYVPSQRLPLLENRLSEIECDDHEVINAVIEEFVAECNRDHSYALGGNVRKSIDRCFKGDSVEDILKALEQENSAWSRETINTLLRMSPTSLKVALKQLRKGKNMVITDCFKMEYRLAQKFLKTSDFARGVNHLLVNKEKTPPKWNPPSLEEVTDIEFYFDPHGTQELELLNIRSFENYPFSRFSLPSEEEIRRVVTGENMSKEDVVDFFLKDRIFKIGVREKVLEVLNRKAILLGGQERLGWVKDERVFTNL</sequence>
<comment type="catalytic activity">
    <reaction evidence="1">
        <text>3-hydroxy-2-methylpropanoyl-CoA + H2O = 3-hydroxy-2-methylpropanoate + CoA + H(+)</text>
        <dbReference type="Rhea" id="RHEA:20888"/>
        <dbReference type="ChEBI" id="CHEBI:11805"/>
        <dbReference type="ChEBI" id="CHEBI:15377"/>
        <dbReference type="ChEBI" id="CHEBI:15378"/>
        <dbReference type="ChEBI" id="CHEBI:57287"/>
        <dbReference type="ChEBI" id="CHEBI:57340"/>
        <dbReference type="EC" id="3.1.2.4"/>
    </reaction>
</comment>
<keyword evidence="5" id="KW-0496">Mitochondrion</keyword>
<dbReference type="Pfam" id="PF16113">
    <property type="entry name" value="ECH_2"/>
    <property type="match status" value="1"/>
</dbReference>
<dbReference type="SUPFAM" id="SSF52096">
    <property type="entry name" value="ClpP/crotonase"/>
    <property type="match status" value="1"/>
</dbReference>
<dbReference type="FunFam" id="3.90.226.10:FF:000026">
    <property type="entry name" value="3-hydroxyisobutyryl-CoA hydrolase, mitochondrial"/>
    <property type="match status" value="1"/>
</dbReference>
<dbReference type="Gene3D" id="3.90.226.10">
    <property type="entry name" value="2-enoyl-CoA Hydratase, Chain A, domain 1"/>
    <property type="match status" value="1"/>
</dbReference>
<keyword evidence="4" id="KW-0378">Hydrolase</keyword>
<dbReference type="NCBIfam" id="NF004127">
    <property type="entry name" value="PRK05617.1"/>
    <property type="match status" value="1"/>
</dbReference>
<comment type="caution">
    <text evidence="8">The sequence shown here is derived from an EMBL/GenBank/DDBJ whole genome shotgun (WGS) entry which is preliminary data.</text>
</comment>
<evidence type="ECO:0000256" key="5">
    <source>
        <dbReference type="ARBA" id="ARBA00023128"/>
    </source>
</evidence>
<dbReference type="GO" id="GO:0005739">
    <property type="term" value="C:mitochondrion"/>
    <property type="evidence" value="ECO:0007669"/>
    <property type="project" value="UniProtKB-SubCell"/>
</dbReference>
<protein>
    <recommendedName>
        <fullName evidence="3">3-hydroxyisobutyryl-CoA hydrolase</fullName>
        <ecNumber evidence="3">3.1.2.4</ecNumber>
    </recommendedName>
    <alternativeName>
        <fullName evidence="6">3-hydroxyisobutyryl-coenzyme A hydrolase</fullName>
    </alternativeName>
</protein>
<dbReference type="InterPro" id="IPR045004">
    <property type="entry name" value="ECH_dom"/>
</dbReference>
<dbReference type="InterPro" id="IPR018376">
    <property type="entry name" value="Enoyl-CoA_hyd/isom_CS"/>
</dbReference>